<evidence type="ECO:0000313" key="2">
    <source>
        <dbReference type="Proteomes" id="UP000001861"/>
    </source>
</evidence>
<protein>
    <submittedName>
        <fullName evidence="1">Uncharacterized protein</fullName>
    </submittedName>
</protein>
<dbReference type="OrthoDB" id="2786563at2759"/>
<comment type="caution">
    <text evidence="1">The sequence shown here is derived from an EMBL/GenBank/DDBJ whole genome shotgun (WGS) entry which is preliminary data.</text>
</comment>
<dbReference type="KEGG" id="cci:CC1G_14469"/>
<sequence>MQRSPVVPDEIVKEILTPFFHISEELFASVAWVSPFSTYKLSSSAALLVCKSWNRVGTPLLYDTVILRSKAQAQALAAALKKDGRLATFIKRIRIEGGYGYPVLRHHATLLKSARDTDLRRLTFVDTSTDRREPSLSLRTYLCIELACAISTYWEVLEHFRFAGKEPGLSEGADLVLTEVRKKKIRTLDIREITPLSDSVLDLLRTGPTRHPDSRGKDDDRPLSWEMLEDRELYDMVEFSSDGLGDEDHTDRESNCYVPGLRWALLEVPPLLGRPKIPFESLVEVNPGVACLSAGKSILSRSTKDIAFFPPEHGAESGWTYTSPIPLTCYMLELLVAASPHTLQQLHLTTVQGLIETSNLFRVIDALSRIENLRSLALGDVVLLEKDVPKTMPPVPVGMLSRLERLAIFTEATSALTVLDLLAKVE</sequence>
<dbReference type="GeneID" id="9379106"/>
<dbReference type="RefSeq" id="XP_002911471.1">
    <property type="nucleotide sequence ID" value="XM_002911425.1"/>
</dbReference>
<accession>D6RMC4</accession>
<proteinExistence type="predicted"/>
<gene>
    <name evidence="1" type="ORF">CC1G_14469</name>
</gene>
<dbReference type="Proteomes" id="UP000001861">
    <property type="component" value="Unassembled WGS sequence"/>
</dbReference>
<dbReference type="HOGENOM" id="CLU_644076_0_0_1"/>
<dbReference type="EMBL" id="AACS02000004">
    <property type="protein sequence ID" value="EFI27977.1"/>
    <property type="molecule type" value="Genomic_DNA"/>
</dbReference>
<dbReference type="AlphaFoldDB" id="D6RMC4"/>
<keyword evidence="2" id="KW-1185">Reference proteome</keyword>
<dbReference type="VEuPathDB" id="FungiDB:CC1G_14469"/>
<evidence type="ECO:0000313" key="1">
    <source>
        <dbReference type="EMBL" id="EFI27977.1"/>
    </source>
</evidence>
<reference evidence="1 2" key="1">
    <citation type="journal article" date="2010" name="Proc. Natl. Acad. Sci. U.S.A.">
        <title>Insights into evolution of multicellular fungi from the assembled chromosomes of the mushroom Coprinopsis cinerea (Coprinus cinereus).</title>
        <authorList>
            <person name="Stajich J.E."/>
            <person name="Wilke S.K."/>
            <person name="Ahren D."/>
            <person name="Au C.H."/>
            <person name="Birren B.W."/>
            <person name="Borodovsky M."/>
            <person name="Burns C."/>
            <person name="Canback B."/>
            <person name="Casselton L.A."/>
            <person name="Cheng C.K."/>
            <person name="Deng J."/>
            <person name="Dietrich F.S."/>
            <person name="Fargo D.C."/>
            <person name="Farman M.L."/>
            <person name="Gathman A.C."/>
            <person name="Goldberg J."/>
            <person name="Guigo R."/>
            <person name="Hoegger P.J."/>
            <person name="Hooker J.B."/>
            <person name="Huggins A."/>
            <person name="James T.Y."/>
            <person name="Kamada T."/>
            <person name="Kilaru S."/>
            <person name="Kodira C."/>
            <person name="Kues U."/>
            <person name="Kupfer D."/>
            <person name="Kwan H.S."/>
            <person name="Lomsadze A."/>
            <person name="Li W."/>
            <person name="Lilly W.W."/>
            <person name="Ma L.J."/>
            <person name="Mackey A.J."/>
            <person name="Manning G."/>
            <person name="Martin F."/>
            <person name="Muraguchi H."/>
            <person name="Natvig D.O."/>
            <person name="Palmerini H."/>
            <person name="Ramesh M.A."/>
            <person name="Rehmeyer C.J."/>
            <person name="Roe B.A."/>
            <person name="Shenoy N."/>
            <person name="Stanke M."/>
            <person name="Ter-Hovhannisyan V."/>
            <person name="Tunlid A."/>
            <person name="Velagapudi R."/>
            <person name="Vision T.J."/>
            <person name="Zeng Q."/>
            <person name="Zolan M.E."/>
            <person name="Pukkila P.J."/>
        </authorList>
    </citation>
    <scope>NUCLEOTIDE SEQUENCE [LARGE SCALE GENOMIC DNA]</scope>
    <source>
        <strain evidence="2">Okayama-7 / 130 / ATCC MYA-4618 / FGSC 9003</strain>
    </source>
</reference>
<dbReference type="InParanoid" id="D6RMC4"/>
<organism evidence="1 2">
    <name type="scientific">Coprinopsis cinerea (strain Okayama-7 / 130 / ATCC MYA-4618 / FGSC 9003)</name>
    <name type="common">Inky cap fungus</name>
    <name type="synonym">Hormographiella aspergillata</name>
    <dbReference type="NCBI Taxonomy" id="240176"/>
    <lineage>
        <taxon>Eukaryota</taxon>
        <taxon>Fungi</taxon>
        <taxon>Dikarya</taxon>
        <taxon>Basidiomycota</taxon>
        <taxon>Agaricomycotina</taxon>
        <taxon>Agaricomycetes</taxon>
        <taxon>Agaricomycetidae</taxon>
        <taxon>Agaricales</taxon>
        <taxon>Agaricineae</taxon>
        <taxon>Psathyrellaceae</taxon>
        <taxon>Coprinopsis</taxon>
    </lineage>
</organism>
<name>D6RMC4_COPC7</name>